<evidence type="ECO:0000259" key="1">
    <source>
        <dbReference type="Pfam" id="PF03235"/>
    </source>
</evidence>
<proteinExistence type="predicted"/>
<organism evidence="2 3">
    <name type="scientific">Moorena producens (strain JHB)</name>
    <dbReference type="NCBI Taxonomy" id="1454205"/>
    <lineage>
        <taxon>Bacteria</taxon>
        <taxon>Bacillati</taxon>
        <taxon>Cyanobacteriota</taxon>
        <taxon>Cyanophyceae</taxon>
        <taxon>Coleofasciculales</taxon>
        <taxon>Coleofasciculaceae</taxon>
        <taxon>Moorena</taxon>
    </lineage>
</organism>
<dbReference type="InterPro" id="IPR004919">
    <property type="entry name" value="GmrSD_N"/>
</dbReference>
<accession>A0A1D9G445</accession>
<dbReference type="PANTHER" id="PTHR35149:SF2">
    <property type="entry name" value="DUF262 DOMAIN-CONTAINING PROTEIN"/>
    <property type="match status" value="1"/>
</dbReference>
<dbReference type="Proteomes" id="UP000176944">
    <property type="component" value="Chromosome"/>
</dbReference>
<dbReference type="EMBL" id="CP017708">
    <property type="protein sequence ID" value="AOY82388.1"/>
    <property type="molecule type" value="Genomic_DNA"/>
</dbReference>
<gene>
    <name evidence="2" type="ORF">BJP36_23245</name>
</gene>
<protein>
    <submittedName>
        <fullName evidence="2">DUF262 domain-containing protein</fullName>
    </submittedName>
</protein>
<feature type="domain" description="GmrSD restriction endonucleases N-terminal" evidence="1">
    <location>
        <begin position="10"/>
        <end position="102"/>
    </location>
</feature>
<name>A0A1D9G445_MOOP1</name>
<evidence type="ECO:0000313" key="2">
    <source>
        <dbReference type="EMBL" id="AOY82388.1"/>
    </source>
</evidence>
<dbReference type="PANTHER" id="PTHR35149">
    <property type="entry name" value="SLL5132 PROTEIN"/>
    <property type="match status" value="1"/>
</dbReference>
<sequence length="129" mass="15035">MELHAYTKTINDIFAANKKYIVPRFHREYYWSKEQVTELWEDIISNIEIKDNNEFHHEEHFLGALVVVGDDKSTVLNIVDGQQRLTTLTIFISALCEGFMEIEKKILSEAIYHNFIAGKNSDGQPYLKL</sequence>
<dbReference type="AlphaFoldDB" id="A0A1D9G445"/>
<evidence type="ECO:0000313" key="3">
    <source>
        <dbReference type="Proteomes" id="UP000176944"/>
    </source>
</evidence>
<reference evidence="3" key="1">
    <citation type="submission" date="2016-10" db="EMBL/GenBank/DDBJ databases">
        <title>Comparative genomics uncovers the prolific and rare metabolic potential of the cyanobacterial genus Moorea.</title>
        <authorList>
            <person name="Leao T."/>
            <person name="Castelao G."/>
            <person name="Korobeynikov A."/>
            <person name="Monroe E.A."/>
            <person name="Podell S."/>
            <person name="Glukhov E."/>
            <person name="Allen E."/>
            <person name="Gerwick W.H."/>
            <person name="Gerwick L."/>
        </authorList>
    </citation>
    <scope>NUCLEOTIDE SEQUENCE [LARGE SCALE GENOMIC DNA]</scope>
    <source>
        <strain evidence="3">JHB</strain>
    </source>
</reference>
<dbReference type="Pfam" id="PF03235">
    <property type="entry name" value="GmrSD_N"/>
    <property type="match status" value="1"/>
</dbReference>